<dbReference type="Pfam" id="PF00664">
    <property type="entry name" value="ABC_membrane"/>
    <property type="match status" value="1"/>
</dbReference>
<accession>A0A7T0KE94</accession>
<gene>
    <name evidence="15" type="ORF">G7Y31_00150</name>
</gene>
<comment type="subcellular location">
    <subcellularLocation>
        <location evidence="1">Cell inner membrane</location>
        <topology evidence="1">Multi-pass membrane protein</topology>
    </subcellularLocation>
</comment>
<comment type="similarity">
    <text evidence="11">Belongs to the ABC transporter superfamily. Siderophore-Fe(3+) uptake transporter (SIUT) (TC 3.A.1.21) family.</text>
</comment>
<evidence type="ECO:0000256" key="9">
    <source>
        <dbReference type="ARBA" id="ARBA00022989"/>
    </source>
</evidence>
<dbReference type="EMBL" id="CP064954">
    <property type="protein sequence ID" value="QPK79190.1"/>
    <property type="molecule type" value="Genomic_DNA"/>
</dbReference>
<evidence type="ECO:0000256" key="1">
    <source>
        <dbReference type="ARBA" id="ARBA00004429"/>
    </source>
</evidence>
<dbReference type="InterPro" id="IPR039421">
    <property type="entry name" value="Type_1_exporter"/>
</dbReference>
<feature type="transmembrane region" description="Helical" evidence="12">
    <location>
        <begin position="162"/>
        <end position="194"/>
    </location>
</feature>
<dbReference type="PANTHER" id="PTHR24221:SF654">
    <property type="entry name" value="ATP-BINDING CASSETTE SUB-FAMILY B MEMBER 6"/>
    <property type="match status" value="1"/>
</dbReference>
<dbReference type="GO" id="GO:0140359">
    <property type="term" value="F:ABC-type transporter activity"/>
    <property type="evidence" value="ECO:0007669"/>
    <property type="project" value="InterPro"/>
</dbReference>
<dbReference type="Proteomes" id="UP000594681">
    <property type="component" value="Chromosome"/>
</dbReference>
<evidence type="ECO:0000256" key="7">
    <source>
        <dbReference type="ARBA" id="ARBA00022840"/>
    </source>
</evidence>
<proteinExistence type="inferred from homology"/>
<evidence type="ECO:0000256" key="2">
    <source>
        <dbReference type="ARBA" id="ARBA00022448"/>
    </source>
</evidence>
<dbReference type="Gene3D" id="1.20.1560.10">
    <property type="entry name" value="ABC transporter type 1, transmembrane domain"/>
    <property type="match status" value="1"/>
</dbReference>
<keyword evidence="7 15" id="KW-0067">ATP-binding</keyword>
<dbReference type="SUPFAM" id="SSF52540">
    <property type="entry name" value="P-loop containing nucleoside triphosphate hydrolases"/>
    <property type="match status" value="1"/>
</dbReference>
<keyword evidence="10 12" id="KW-0472">Membrane</keyword>
<evidence type="ECO:0000256" key="5">
    <source>
        <dbReference type="ARBA" id="ARBA00022692"/>
    </source>
</evidence>
<dbReference type="GO" id="GO:0034040">
    <property type="term" value="F:ATPase-coupled lipid transmembrane transporter activity"/>
    <property type="evidence" value="ECO:0007669"/>
    <property type="project" value="TreeGrafter"/>
</dbReference>
<evidence type="ECO:0000259" key="13">
    <source>
        <dbReference type="PROSITE" id="PS50893"/>
    </source>
</evidence>
<keyword evidence="4" id="KW-0997">Cell inner membrane</keyword>
<keyword evidence="6" id="KW-0547">Nucleotide-binding</keyword>
<feature type="transmembrane region" description="Helical" evidence="12">
    <location>
        <begin position="32"/>
        <end position="55"/>
    </location>
</feature>
<keyword evidence="5 12" id="KW-0812">Transmembrane</keyword>
<evidence type="ECO:0000313" key="16">
    <source>
        <dbReference type="Proteomes" id="UP000594681"/>
    </source>
</evidence>
<dbReference type="PANTHER" id="PTHR24221">
    <property type="entry name" value="ATP-BINDING CASSETTE SUB-FAMILY B"/>
    <property type="match status" value="1"/>
</dbReference>
<reference evidence="15 16" key="1">
    <citation type="submission" date="2020-11" db="EMBL/GenBank/DDBJ databases">
        <title>Corynebacterium sp. ZJ-599.</title>
        <authorList>
            <person name="Zhou J."/>
        </authorList>
    </citation>
    <scope>NUCLEOTIDE SEQUENCE [LARGE SCALE GENOMIC DNA]</scope>
    <source>
        <strain evidence="15 16">ZJ-599</strain>
    </source>
</reference>
<name>A0A7T0KE94_9CORY</name>
<dbReference type="InterPro" id="IPR036640">
    <property type="entry name" value="ABC1_TM_sf"/>
</dbReference>
<feature type="domain" description="ABC transmembrane type-1" evidence="14">
    <location>
        <begin position="33"/>
        <end position="321"/>
    </location>
</feature>
<dbReference type="GO" id="GO:0005524">
    <property type="term" value="F:ATP binding"/>
    <property type="evidence" value="ECO:0007669"/>
    <property type="project" value="UniProtKB-KW"/>
</dbReference>
<dbReference type="FunFam" id="3.40.50.300:FF:001001">
    <property type="entry name" value="Multidrug ABC transporter ATP-binding protein"/>
    <property type="match status" value="1"/>
</dbReference>
<evidence type="ECO:0000256" key="12">
    <source>
        <dbReference type="SAM" id="Phobius"/>
    </source>
</evidence>
<protein>
    <submittedName>
        <fullName evidence="15">ABC transporter ATP-binding protein</fullName>
    </submittedName>
</protein>
<feature type="transmembrane region" description="Helical" evidence="12">
    <location>
        <begin position="75"/>
        <end position="97"/>
    </location>
</feature>
<evidence type="ECO:0000313" key="15">
    <source>
        <dbReference type="EMBL" id="QPK79190.1"/>
    </source>
</evidence>
<dbReference type="PROSITE" id="PS50893">
    <property type="entry name" value="ABC_TRANSPORTER_2"/>
    <property type="match status" value="1"/>
</dbReference>
<evidence type="ECO:0000256" key="10">
    <source>
        <dbReference type="ARBA" id="ARBA00023136"/>
    </source>
</evidence>
<evidence type="ECO:0000256" key="11">
    <source>
        <dbReference type="ARBA" id="ARBA00023455"/>
    </source>
</evidence>
<keyword evidence="8" id="KW-1278">Translocase</keyword>
<sequence>MATTHSDALAPASALDSWRYLKTLPSAPRRGWVWALVAVFAGTIVMMNLGSNVLGRIVDLVNGLELPVLGGGHSGMVRALVVVAVALLAEALGRALGGYMIQARTRRLAMDLRTAALDSVLRAPVPKIMELGTGNVITRLSKDIDNAVNAVSMMGERMAITLFILPITAVTMLLIHPLYAIIFVVAGVVMYPFIKGTVRDIPAVANMVSTSEATRNNVLLDTIRSLETLRRFSLADWATKRMERTSWQTVQAWADKVPLINRIIGQGTFAFGILLLGSLLLSVPMVQAEWITAGQASAAVLLVVRLEVHVFNVLFFAGEIQYAVTSLGRAVSLATLADDAATYAGSHTAALAGSPAITIEALSYSYPGGEPVLRHIDLELAAGTTTALVGTSGAGKSTLAALVAGLQYPSAGRIRVGDVDTSTVPNTWITEHVALVTQEVHLFSGSLRDDLLMAAPQASDAQLLAALAEVGLEPDTALWDRWLPQGLDTLIGAGNEEVGAEVAQQISLARMVLRQPPVLIMDEATSEAGSEHATVLEHAARTVAKGRTTLVVAHRLDQAREADRIIVMDHGEIVEDGTHATLLAEGGRYARAYRQWERGSATA</sequence>
<dbReference type="AlphaFoldDB" id="A0A7T0KE94"/>
<evidence type="ECO:0000256" key="8">
    <source>
        <dbReference type="ARBA" id="ARBA00022967"/>
    </source>
</evidence>
<dbReference type="SMART" id="SM00382">
    <property type="entry name" value="AAA"/>
    <property type="match status" value="1"/>
</dbReference>
<keyword evidence="9 12" id="KW-1133">Transmembrane helix</keyword>
<dbReference type="KEGG" id="cliz:G7Y31_00150"/>
<evidence type="ECO:0000259" key="14">
    <source>
        <dbReference type="PROSITE" id="PS50929"/>
    </source>
</evidence>
<dbReference type="InterPro" id="IPR027417">
    <property type="entry name" value="P-loop_NTPase"/>
</dbReference>
<keyword evidence="16" id="KW-1185">Reference proteome</keyword>
<organism evidence="15 16">
    <name type="scientific">Corynebacterium lizhenjunii</name>
    <dbReference type="NCBI Taxonomy" id="2709394"/>
    <lineage>
        <taxon>Bacteria</taxon>
        <taxon>Bacillati</taxon>
        <taxon>Actinomycetota</taxon>
        <taxon>Actinomycetes</taxon>
        <taxon>Mycobacteriales</taxon>
        <taxon>Corynebacteriaceae</taxon>
        <taxon>Corynebacterium</taxon>
    </lineage>
</organism>
<dbReference type="Gene3D" id="3.40.50.300">
    <property type="entry name" value="P-loop containing nucleotide triphosphate hydrolases"/>
    <property type="match status" value="1"/>
</dbReference>
<dbReference type="InterPro" id="IPR003593">
    <property type="entry name" value="AAA+_ATPase"/>
</dbReference>
<dbReference type="InterPro" id="IPR003439">
    <property type="entry name" value="ABC_transporter-like_ATP-bd"/>
</dbReference>
<dbReference type="PROSITE" id="PS50929">
    <property type="entry name" value="ABC_TM1F"/>
    <property type="match status" value="1"/>
</dbReference>
<keyword evidence="2" id="KW-0813">Transport</keyword>
<keyword evidence="3" id="KW-1003">Cell membrane</keyword>
<dbReference type="GO" id="GO:0005886">
    <property type="term" value="C:plasma membrane"/>
    <property type="evidence" value="ECO:0007669"/>
    <property type="project" value="UniProtKB-SubCell"/>
</dbReference>
<evidence type="ECO:0000256" key="3">
    <source>
        <dbReference type="ARBA" id="ARBA00022475"/>
    </source>
</evidence>
<evidence type="ECO:0000256" key="6">
    <source>
        <dbReference type="ARBA" id="ARBA00022741"/>
    </source>
</evidence>
<dbReference type="Pfam" id="PF00005">
    <property type="entry name" value="ABC_tran"/>
    <property type="match status" value="1"/>
</dbReference>
<dbReference type="InterPro" id="IPR011527">
    <property type="entry name" value="ABC1_TM_dom"/>
</dbReference>
<dbReference type="RefSeq" id="WP_165009258.1">
    <property type="nucleotide sequence ID" value="NZ_CP064954.1"/>
</dbReference>
<dbReference type="GO" id="GO:0016887">
    <property type="term" value="F:ATP hydrolysis activity"/>
    <property type="evidence" value="ECO:0007669"/>
    <property type="project" value="InterPro"/>
</dbReference>
<evidence type="ECO:0000256" key="4">
    <source>
        <dbReference type="ARBA" id="ARBA00022519"/>
    </source>
</evidence>
<dbReference type="SUPFAM" id="SSF90123">
    <property type="entry name" value="ABC transporter transmembrane region"/>
    <property type="match status" value="1"/>
</dbReference>
<feature type="domain" description="ABC transporter" evidence="13">
    <location>
        <begin position="357"/>
        <end position="595"/>
    </location>
</feature>